<protein>
    <submittedName>
        <fullName evidence="3">Uncharacterized protein (DUF2249 family)</fullName>
    </submittedName>
</protein>
<sequence length="366" mass="41969">MATEIDLRGRPADEYRTRLFDALTEAERGDVFEIVAAEDVDPHLVQYQLEHERALEWEYDDPDEEPRELRVTVGDPLEDEHGTIDVRDLKPQRRHGVLLEIFDTLSAGEGFVLVNDHDPKPLYHELRSMHGDIVDWQYASKGDGEWRVEIEKTADSAADSEDVVTRYDVREIPKQERHPTIHHRYGMLPDGATMELVAPHEPRPLRREFRQQYGDTFDWEIVEQEPGRCRVQITKRSGGGEATASNADEVENRDEDADEATTDDESLEVVDELDVRDLPPAQRHERIFKAYAELDGGTGFVLVNDHDPKPLYHQFDAEAGPEFRWTYRRKEPDEFRVLIGKAETDDGVPGTDASATQEETEPEAPF</sequence>
<feature type="region of interest" description="Disordered" evidence="1">
    <location>
        <begin position="233"/>
        <end position="266"/>
    </location>
</feature>
<gene>
    <name evidence="3" type="ORF">ATJ93_3904</name>
</gene>
<feature type="compositionally biased region" description="Acidic residues" evidence="1">
    <location>
        <begin position="248"/>
        <end position="266"/>
    </location>
</feature>
<evidence type="ECO:0000313" key="4">
    <source>
        <dbReference type="Proteomes" id="UP000283805"/>
    </source>
</evidence>
<feature type="domain" description="DUF2249" evidence="2">
    <location>
        <begin position="83"/>
        <end position="152"/>
    </location>
</feature>
<feature type="domain" description="DUF2249" evidence="2">
    <location>
        <begin position="272"/>
        <end position="341"/>
    </location>
</feature>
<feature type="region of interest" description="Disordered" evidence="1">
    <location>
        <begin position="341"/>
        <end position="366"/>
    </location>
</feature>
<evidence type="ECO:0000259" key="2">
    <source>
        <dbReference type="Pfam" id="PF10006"/>
    </source>
</evidence>
<dbReference type="InterPro" id="IPR018720">
    <property type="entry name" value="DUF2249"/>
</dbReference>
<evidence type="ECO:0000256" key="1">
    <source>
        <dbReference type="SAM" id="MobiDB-lite"/>
    </source>
</evidence>
<proteinExistence type="predicted"/>
<evidence type="ECO:0000313" key="3">
    <source>
        <dbReference type="EMBL" id="RKD89081.1"/>
    </source>
</evidence>
<dbReference type="Pfam" id="PF10006">
    <property type="entry name" value="DUF2249"/>
    <property type="match status" value="3"/>
</dbReference>
<organism evidence="3 4">
    <name type="scientific">Halopiger aswanensis</name>
    <dbReference type="NCBI Taxonomy" id="148449"/>
    <lineage>
        <taxon>Archaea</taxon>
        <taxon>Methanobacteriati</taxon>
        <taxon>Methanobacteriota</taxon>
        <taxon>Stenosarchaea group</taxon>
        <taxon>Halobacteria</taxon>
        <taxon>Halobacteriales</taxon>
        <taxon>Natrialbaceae</taxon>
        <taxon>Halopiger</taxon>
    </lineage>
</organism>
<comment type="caution">
    <text evidence="3">The sequence shown here is derived from an EMBL/GenBank/DDBJ whole genome shotgun (WGS) entry which is preliminary data.</text>
</comment>
<dbReference type="AlphaFoldDB" id="A0A3R7GTI4"/>
<reference evidence="3 4" key="1">
    <citation type="submission" date="2018-09" db="EMBL/GenBank/DDBJ databases">
        <title>Genomic Encyclopedia of Archaeal and Bacterial Type Strains, Phase II (KMG-II): from individual species to whole genera.</title>
        <authorList>
            <person name="Goeker M."/>
        </authorList>
    </citation>
    <scope>NUCLEOTIDE SEQUENCE [LARGE SCALE GENOMIC DNA]</scope>
    <source>
        <strain evidence="3 4">DSM 13151</strain>
    </source>
</reference>
<keyword evidence="4" id="KW-1185">Reference proteome</keyword>
<feature type="domain" description="DUF2249" evidence="2">
    <location>
        <begin position="167"/>
        <end position="235"/>
    </location>
</feature>
<dbReference type="RefSeq" id="WP_120246236.1">
    <property type="nucleotide sequence ID" value="NZ_RAPO01000004.1"/>
</dbReference>
<dbReference type="EMBL" id="RAPO01000004">
    <property type="protein sequence ID" value="RKD89081.1"/>
    <property type="molecule type" value="Genomic_DNA"/>
</dbReference>
<dbReference type="Proteomes" id="UP000283805">
    <property type="component" value="Unassembled WGS sequence"/>
</dbReference>
<dbReference type="OrthoDB" id="198577at2157"/>
<accession>A0A3R7GTI4</accession>
<name>A0A3R7GTI4_9EURY</name>